<reference evidence="2 3" key="1">
    <citation type="submission" date="2019-04" db="EMBL/GenBank/DDBJ databases">
        <authorList>
            <person name="Van Vliet M D."/>
        </authorList>
    </citation>
    <scope>NUCLEOTIDE SEQUENCE [LARGE SCALE GENOMIC DNA]</scope>
    <source>
        <strain evidence="2 3">F21</strain>
    </source>
</reference>
<dbReference type="Proteomes" id="UP000346198">
    <property type="component" value="Unassembled WGS sequence"/>
</dbReference>
<dbReference type="Pfam" id="PF01797">
    <property type="entry name" value="Y1_Tnp"/>
    <property type="match status" value="1"/>
</dbReference>
<dbReference type="Gene3D" id="3.30.70.1290">
    <property type="entry name" value="Transposase IS200-like"/>
    <property type="match status" value="1"/>
</dbReference>
<dbReference type="GO" id="GO:0004803">
    <property type="term" value="F:transposase activity"/>
    <property type="evidence" value="ECO:0007669"/>
    <property type="project" value="InterPro"/>
</dbReference>
<sequence length="149" mass="17224">MPQSLSKIYIHTVFSTKNREPFLSDADFRDELHAYMGGIAKQLDCYPLRIGGTADRVHLLTTLARTVSVSDLVKEVKRVSSIWLHEKGISGFKWQAGYASFSVSQSNLDRVDTYVARQMEHHRAASFQDEVRRFLAKHDVLFDERYIWD</sequence>
<evidence type="ECO:0000259" key="1">
    <source>
        <dbReference type="SMART" id="SM01321"/>
    </source>
</evidence>
<gene>
    <name evidence="2" type="ORF">SCARR_02797</name>
</gene>
<dbReference type="GO" id="GO:0003677">
    <property type="term" value="F:DNA binding"/>
    <property type="evidence" value="ECO:0007669"/>
    <property type="project" value="InterPro"/>
</dbReference>
<evidence type="ECO:0000313" key="3">
    <source>
        <dbReference type="Proteomes" id="UP000346198"/>
    </source>
</evidence>
<dbReference type="PANTHER" id="PTHR33360">
    <property type="entry name" value="TRANSPOSASE FOR INSERTION SEQUENCE ELEMENT IS200"/>
    <property type="match status" value="1"/>
</dbReference>
<dbReference type="AlphaFoldDB" id="A0A6C2UKG6"/>
<dbReference type="InterPro" id="IPR036515">
    <property type="entry name" value="Transposase_17_sf"/>
</dbReference>
<dbReference type="SMART" id="SM01321">
    <property type="entry name" value="Y1_Tnp"/>
    <property type="match status" value="1"/>
</dbReference>
<dbReference type="EMBL" id="CAAHFH010000002">
    <property type="protein sequence ID" value="VGO20730.1"/>
    <property type="molecule type" value="Genomic_DNA"/>
</dbReference>
<organism evidence="2 3">
    <name type="scientific">Pontiella sulfatireligans</name>
    <dbReference type="NCBI Taxonomy" id="2750658"/>
    <lineage>
        <taxon>Bacteria</taxon>
        <taxon>Pseudomonadati</taxon>
        <taxon>Kiritimatiellota</taxon>
        <taxon>Kiritimatiellia</taxon>
        <taxon>Kiritimatiellales</taxon>
        <taxon>Pontiellaceae</taxon>
        <taxon>Pontiella</taxon>
    </lineage>
</organism>
<name>A0A6C2UKG6_9BACT</name>
<evidence type="ECO:0000313" key="2">
    <source>
        <dbReference type="EMBL" id="VGO20730.1"/>
    </source>
</evidence>
<dbReference type="RefSeq" id="WP_136062250.1">
    <property type="nucleotide sequence ID" value="NZ_CAAHFH010000002.1"/>
</dbReference>
<dbReference type="SUPFAM" id="SSF143422">
    <property type="entry name" value="Transposase IS200-like"/>
    <property type="match status" value="1"/>
</dbReference>
<keyword evidence="3" id="KW-1185">Reference proteome</keyword>
<dbReference type="InterPro" id="IPR002686">
    <property type="entry name" value="Transposase_17"/>
</dbReference>
<dbReference type="GO" id="GO:0006313">
    <property type="term" value="P:DNA transposition"/>
    <property type="evidence" value="ECO:0007669"/>
    <property type="project" value="InterPro"/>
</dbReference>
<accession>A0A6C2UKG6</accession>
<protein>
    <recommendedName>
        <fullName evidence="1">Transposase IS200-like domain-containing protein</fullName>
    </recommendedName>
</protein>
<dbReference type="PANTHER" id="PTHR33360:SF2">
    <property type="entry name" value="TRANSPOSASE FOR INSERTION SEQUENCE ELEMENT IS200"/>
    <property type="match status" value="1"/>
</dbReference>
<feature type="domain" description="Transposase IS200-like" evidence="1">
    <location>
        <begin position="5"/>
        <end position="118"/>
    </location>
</feature>
<proteinExistence type="predicted"/>